<dbReference type="SUPFAM" id="SSF53822">
    <property type="entry name" value="Periplasmic binding protein-like I"/>
    <property type="match status" value="1"/>
</dbReference>
<evidence type="ECO:0000256" key="3">
    <source>
        <dbReference type="ARBA" id="ARBA00023163"/>
    </source>
</evidence>
<dbReference type="Gene3D" id="3.40.50.2300">
    <property type="match status" value="2"/>
</dbReference>
<dbReference type="OrthoDB" id="7170131at2"/>
<dbReference type="SMART" id="SM00354">
    <property type="entry name" value="HTH_LACI"/>
    <property type="match status" value="1"/>
</dbReference>
<evidence type="ECO:0000256" key="2">
    <source>
        <dbReference type="ARBA" id="ARBA00023125"/>
    </source>
</evidence>
<dbReference type="Proteomes" id="UP000244904">
    <property type="component" value="Unassembled WGS sequence"/>
</dbReference>
<feature type="domain" description="HTH lacI-type" evidence="4">
    <location>
        <begin position="15"/>
        <end position="69"/>
    </location>
</feature>
<dbReference type="GO" id="GO:0003700">
    <property type="term" value="F:DNA-binding transcription factor activity"/>
    <property type="evidence" value="ECO:0007669"/>
    <property type="project" value="TreeGrafter"/>
</dbReference>
<keyword evidence="3" id="KW-0804">Transcription</keyword>
<dbReference type="GO" id="GO:0000976">
    <property type="term" value="F:transcription cis-regulatory region binding"/>
    <property type="evidence" value="ECO:0007669"/>
    <property type="project" value="TreeGrafter"/>
</dbReference>
<evidence type="ECO:0000259" key="4">
    <source>
        <dbReference type="PROSITE" id="PS50932"/>
    </source>
</evidence>
<evidence type="ECO:0000313" key="5">
    <source>
        <dbReference type="EMBL" id="SPF80249.1"/>
    </source>
</evidence>
<keyword evidence="1" id="KW-0805">Transcription regulation</keyword>
<evidence type="ECO:0000256" key="1">
    <source>
        <dbReference type="ARBA" id="ARBA00023015"/>
    </source>
</evidence>
<gene>
    <name evidence="5" type="primary">gntR_3</name>
    <name evidence="5" type="ORF">PRI8871_02056</name>
</gene>
<dbReference type="SUPFAM" id="SSF47413">
    <property type="entry name" value="lambda repressor-like DNA-binding domains"/>
    <property type="match status" value="1"/>
</dbReference>
<dbReference type="CDD" id="cd01575">
    <property type="entry name" value="PBP1_GntR"/>
    <property type="match status" value="1"/>
</dbReference>
<organism evidence="5 6">
    <name type="scientific">Pseudoprimorskyibacter insulae</name>
    <dbReference type="NCBI Taxonomy" id="1695997"/>
    <lineage>
        <taxon>Bacteria</taxon>
        <taxon>Pseudomonadati</taxon>
        <taxon>Pseudomonadota</taxon>
        <taxon>Alphaproteobacteria</taxon>
        <taxon>Rhodobacterales</taxon>
        <taxon>Paracoccaceae</taxon>
        <taxon>Pseudoprimorskyibacter</taxon>
    </lineage>
</organism>
<name>A0A2R8AWJ7_9RHOB</name>
<evidence type="ECO:0000313" key="6">
    <source>
        <dbReference type="Proteomes" id="UP000244904"/>
    </source>
</evidence>
<dbReference type="InterPro" id="IPR028082">
    <property type="entry name" value="Peripla_BP_I"/>
</dbReference>
<dbReference type="Pfam" id="PF13377">
    <property type="entry name" value="Peripla_BP_3"/>
    <property type="match status" value="1"/>
</dbReference>
<dbReference type="EMBL" id="OMOJ01000003">
    <property type="protein sequence ID" value="SPF80249.1"/>
    <property type="molecule type" value="Genomic_DNA"/>
</dbReference>
<dbReference type="AlphaFoldDB" id="A0A2R8AWJ7"/>
<dbReference type="PANTHER" id="PTHR30146">
    <property type="entry name" value="LACI-RELATED TRANSCRIPTIONAL REPRESSOR"/>
    <property type="match status" value="1"/>
</dbReference>
<accession>A0A2R8AWJ7</accession>
<proteinExistence type="predicted"/>
<sequence length="341" mass="36368">MSTKQFGKTKAGTRVTMHDVAARAGVSQMTVSRVMRDAGAISPEVRKKVVKAAAEIGYVHNRLAGGMRTTTTPLVGVVVPTLQNRVFTEVLTGISDALATQGIRPVFGVSEYSLEAEEALVLDFLSWRPRGLVLAGLEHTDTVRQMIAAADIRVSEVMDMDGDPIMASFGVSQAEAGRDMARHMLDRGYRRIAYAASQGGRDKRAGKRFEAFAAVIRDAGGQIVDDITAEDPSSLVLGRQLTGTLLARSCPDAIYFSNDDLAGGGLMHCLAEGISVPKDVALAGFNGLSFLEALPQRITTTATPRYEIGRDAALFVADPSRPAPDGGRQDFGTRLIVGNTT</sequence>
<dbReference type="CDD" id="cd01392">
    <property type="entry name" value="HTH_LacI"/>
    <property type="match status" value="1"/>
</dbReference>
<dbReference type="RefSeq" id="WP_108886119.1">
    <property type="nucleotide sequence ID" value="NZ_OMOJ01000003.1"/>
</dbReference>
<keyword evidence="6" id="KW-1185">Reference proteome</keyword>
<reference evidence="6" key="1">
    <citation type="submission" date="2018-03" db="EMBL/GenBank/DDBJ databases">
        <authorList>
            <person name="Rodrigo-Torres L."/>
            <person name="Arahal R. D."/>
            <person name="Lucena T."/>
        </authorList>
    </citation>
    <scope>NUCLEOTIDE SEQUENCE [LARGE SCALE GENOMIC DNA]</scope>
    <source>
        <strain evidence="6">CECT 8871</strain>
    </source>
</reference>
<dbReference type="Gene3D" id="1.10.260.40">
    <property type="entry name" value="lambda repressor-like DNA-binding domains"/>
    <property type="match status" value="1"/>
</dbReference>
<dbReference type="InterPro" id="IPR000843">
    <property type="entry name" value="HTH_LacI"/>
</dbReference>
<dbReference type="PANTHER" id="PTHR30146:SF33">
    <property type="entry name" value="TRANSCRIPTIONAL REGULATOR"/>
    <property type="match status" value="1"/>
</dbReference>
<dbReference type="InterPro" id="IPR010982">
    <property type="entry name" value="Lambda_DNA-bd_dom_sf"/>
</dbReference>
<dbReference type="InterPro" id="IPR046335">
    <property type="entry name" value="LacI/GalR-like_sensor"/>
</dbReference>
<keyword evidence="2" id="KW-0238">DNA-binding</keyword>
<dbReference type="PROSITE" id="PS00356">
    <property type="entry name" value="HTH_LACI_1"/>
    <property type="match status" value="1"/>
</dbReference>
<dbReference type="Pfam" id="PF00356">
    <property type="entry name" value="LacI"/>
    <property type="match status" value="1"/>
</dbReference>
<protein>
    <submittedName>
        <fullName evidence="5">HTH-type transcriptional regulator GntR</fullName>
    </submittedName>
</protein>
<dbReference type="PROSITE" id="PS50932">
    <property type="entry name" value="HTH_LACI_2"/>
    <property type="match status" value="1"/>
</dbReference>